<name>A0A1I2EDZ6_9ACTN</name>
<evidence type="ECO:0000313" key="1">
    <source>
        <dbReference type="EMBL" id="SFE90893.1"/>
    </source>
</evidence>
<reference evidence="1 2" key="1">
    <citation type="submission" date="2016-10" db="EMBL/GenBank/DDBJ databases">
        <authorList>
            <person name="de Groot N.N."/>
        </authorList>
    </citation>
    <scope>NUCLEOTIDE SEQUENCE [LARGE SCALE GENOMIC DNA]</scope>
    <source>
        <strain evidence="1 2">DSM 43019</strain>
    </source>
</reference>
<proteinExistence type="predicted"/>
<dbReference type="AlphaFoldDB" id="A0A1I2EDZ6"/>
<accession>A0A1I2EDZ6</accession>
<evidence type="ECO:0000313" key="2">
    <source>
        <dbReference type="Proteomes" id="UP000199645"/>
    </source>
</evidence>
<dbReference type="EMBL" id="FONV01000004">
    <property type="protein sequence ID" value="SFE90893.1"/>
    <property type="molecule type" value="Genomic_DNA"/>
</dbReference>
<keyword evidence="2" id="KW-1185">Reference proteome</keyword>
<dbReference type="Proteomes" id="UP000199645">
    <property type="component" value="Unassembled WGS sequence"/>
</dbReference>
<dbReference type="STRING" id="35752.SAMN05421541_104381"/>
<gene>
    <name evidence="1" type="ORF">SAMN05421541_104381</name>
</gene>
<organism evidence="1 2">
    <name type="scientific">Actinoplanes philippinensis</name>
    <dbReference type="NCBI Taxonomy" id="35752"/>
    <lineage>
        <taxon>Bacteria</taxon>
        <taxon>Bacillati</taxon>
        <taxon>Actinomycetota</taxon>
        <taxon>Actinomycetes</taxon>
        <taxon>Micromonosporales</taxon>
        <taxon>Micromonosporaceae</taxon>
        <taxon>Actinoplanes</taxon>
    </lineage>
</organism>
<dbReference type="RefSeq" id="WP_177319672.1">
    <property type="nucleotide sequence ID" value="NZ_BOMT01000029.1"/>
</dbReference>
<protein>
    <submittedName>
        <fullName evidence="1">Uncharacterized protein</fullName>
    </submittedName>
</protein>
<sequence length="51" mass="5442">MGLARGGKVALLDEGDPLTRILAASALQGAMWALMPPVAEWALRSFRCSSR</sequence>